<evidence type="ECO:0000313" key="4">
    <source>
        <dbReference type="Proteomes" id="UP001148299"/>
    </source>
</evidence>
<protein>
    <submittedName>
        <fullName evidence="3">Uncharacterized protein</fullName>
    </submittedName>
</protein>
<feature type="region of interest" description="Disordered" evidence="1">
    <location>
        <begin position="166"/>
        <end position="192"/>
    </location>
</feature>
<feature type="transmembrane region" description="Helical" evidence="2">
    <location>
        <begin position="73"/>
        <end position="96"/>
    </location>
</feature>
<comment type="caution">
    <text evidence="3">The sequence shown here is derived from an EMBL/GenBank/DDBJ whole genome shotgun (WGS) entry which is preliminary data.</text>
</comment>
<dbReference type="AlphaFoldDB" id="A0A9W9RKC0"/>
<keyword evidence="2" id="KW-0472">Membrane</keyword>
<evidence type="ECO:0000256" key="2">
    <source>
        <dbReference type="SAM" id="Phobius"/>
    </source>
</evidence>
<evidence type="ECO:0000256" key="1">
    <source>
        <dbReference type="SAM" id="MobiDB-lite"/>
    </source>
</evidence>
<keyword evidence="2" id="KW-1133">Transmembrane helix</keyword>
<name>A0A9W9RKC0_PENBR</name>
<proteinExistence type="predicted"/>
<sequence length="192" mass="20926">MGLLERAGSHWSLWLLDSTDGVILLLADWRMALLGLATSCYSAFAEGNEQKSPVDVTRGILWAPVGLVVMPSWSVFIVGAGYCTLSLMCASVYACVCRASRCLQWCYRCFCGHDRTTGGLARTQGVEEVRWAARTGLHAVPSEDSRLRSRGNAVTTILRLTVSRRVDGGDRSDADTEPQSASEQCQLLKPPV</sequence>
<reference evidence="3" key="2">
    <citation type="journal article" date="2023" name="IMA Fungus">
        <title>Comparative genomic study of the Penicillium genus elucidates a diverse pangenome and 15 lateral gene transfer events.</title>
        <authorList>
            <person name="Petersen C."/>
            <person name="Sorensen T."/>
            <person name="Nielsen M.R."/>
            <person name="Sondergaard T.E."/>
            <person name="Sorensen J.L."/>
            <person name="Fitzpatrick D.A."/>
            <person name="Frisvad J.C."/>
            <person name="Nielsen K.L."/>
        </authorList>
    </citation>
    <scope>NUCLEOTIDE SEQUENCE</scope>
    <source>
        <strain evidence="3">IBT 35675</strain>
    </source>
</reference>
<evidence type="ECO:0000313" key="3">
    <source>
        <dbReference type="EMBL" id="KAJ5361727.1"/>
    </source>
</evidence>
<dbReference type="EMBL" id="JAPZBR010000002">
    <property type="protein sequence ID" value="KAJ5361727.1"/>
    <property type="molecule type" value="Genomic_DNA"/>
</dbReference>
<reference evidence="3" key="1">
    <citation type="submission" date="2022-12" db="EMBL/GenBank/DDBJ databases">
        <authorList>
            <person name="Petersen C."/>
        </authorList>
    </citation>
    <scope>NUCLEOTIDE SEQUENCE</scope>
    <source>
        <strain evidence="3">IBT 35675</strain>
    </source>
</reference>
<organism evidence="3 4">
    <name type="scientific">Penicillium brevicompactum</name>
    <dbReference type="NCBI Taxonomy" id="5074"/>
    <lineage>
        <taxon>Eukaryota</taxon>
        <taxon>Fungi</taxon>
        <taxon>Dikarya</taxon>
        <taxon>Ascomycota</taxon>
        <taxon>Pezizomycotina</taxon>
        <taxon>Eurotiomycetes</taxon>
        <taxon>Eurotiomycetidae</taxon>
        <taxon>Eurotiales</taxon>
        <taxon>Aspergillaceae</taxon>
        <taxon>Penicillium</taxon>
    </lineage>
</organism>
<accession>A0A9W9RKC0</accession>
<dbReference type="Proteomes" id="UP001148299">
    <property type="component" value="Unassembled WGS sequence"/>
</dbReference>
<keyword evidence="4" id="KW-1185">Reference proteome</keyword>
<gene>
    <name evidence="3" type="ORF">N7541_002571</name>
</gene>
<keyword evidence="2" id="KW-0812">Transmembrane</keyword>